<gene>
    <name evidence="1" type="ORF">QFC19_007297</name>
</gene>
<protein>
    <submittedName>
        <fullName evidence="1">Uncharacterized protein</fullName>
    </submittedName>
</protein>
<name>A0ACC2VBA6_9TREE</name>
<sequence length="950" mass="104977">MPTLDDQLLNRSGRHLDGAYDQRRARSSSPIKKRITRVDLPPIPYATEEDIKSVSSGGSRVSDELKLLSKSPLSKRLHINAAGSGSKYVIPIPFTLQLPPKLSPRNRTPASSCALSPERQKSPSRLMYTGSGYEMVDSDDGNSFLEAQLNKAIAMSPKTPTKSPSGPKGIYTKPKKDLDEMSVINEVPSAGNSRASSLHSRLRELAQETPPAVPAKPVKSMKTSKSGPIHPVPYPMDLEAEKLRFGSVNLQRKPPPAQNDHQLQKTTTIANFSQVRDSDNSPYREQIRLFSEGSAVSSSRSFSSVEEAVRGRLVSDFRRGFGNFPNKDESVVAESDSESTSASYSESENSSITASSASWDSLQNSVDITIGDGKSMVAEESAEDSQIESEGEDSWTDSSVENASETNKNTVVNSLYLSNVDLPISVERKATLESEKLKKPDDDVTSQPILSHGNNGAGREFSFPNNTTNITNSPSIKSRKDPYENKSTKFNFSTSAGQIEIPDIDNLSSNYNWSESSQYLAVYQGTKEDARETKDESSSKSEAGLLVLEPIGFPSQAAKQVVQLQFQNMYHGSDADSDSDMESITYSAYSTTPKSKSTPCLSSGTQKSLPPLPQEVTETQPQLQPPVNMRAMGHRRGHTRSKSVDLDSLFSMNMRESVRTNEPSKFESVKDTEETENIIVNEPPKKISYEVDFTEVEKGDDEMQTPHGLDRTFTEHLRKTLGKMEKLDLKGKATNDIYIPPRLSEKTVPSFERQMFRLPPKPRFDDNSSNSATSYQSSRSAISNDSTAASDTESVVIDLTEDKFDICTVKRNNSTASYMSITEKTKEGKPVEVVLVDDDQKDELESIYSKYRNDNWLFRTNSTTSSSASFSSGASFDSNARSETALKLKPRDQLAAIGRPPISQRYQKSLAVPGRELSKSSSRYSNRRYSKLQTIRQAEGQNQLPIVQEK</sequence>
<dbReference type="Proteomes" id="UP001241377">
    <property type="component" value="Unassembled WGS sequence"/>
</dbReference>
<keyword evidence="2" id="KW-1185">Reference proteome</keyword>
<evidence type="ECO:0000313" key="2">
    <source>
        <dbReference type="Proteomes" id="UP001241377"/>
    </source>
</evidence>
<reference evidence="1" key="1">
    <citation type="submission" date="2023-04" db="EMBL/GenBank/DDBJ databases">
        <title>Draft Genome sequencing of Naganishia species isolated from polar environments using Oxford Nanopore Technology.</title>
        <authorList>
            <person name="Leo P."/>
            <person name="Venkateswaran K."/>
        </authorList>
    </citation>
    <scope>NUCLEOTIDE SEQUENCE</scope>
    <source>
        <strain evidence="1">MNA-CCFEE 5261</strain>
    </source>
</reference>
<comment type="caution">
    <text evidence="1">The sequence shown here is derived from an EMBL/GenBank/DDBJ whole genome shotgun (WGS) entry which is preliminary data.</text>
</comment>
<accession>A0ACC2VBA6</accession>
<dbReference type="EMBL" id="JASBWR010000095">
    <property type="protein sequence ID" value="KAJ9096195.1"/>
    <property type="molecule type" value="Genomic_DNA"/>
</dbReference>
<organism evidence="1 2">
    <name type="scientific">Naganishia cerealis</name>
    <dbReference type="NCBI Taxonomy" id="610337"/>
    <lineage>
        <taxon>Eukaryota</taxon>
        <taxon>Fungi</taxon>
        <taxon>Dikarya</taxon>
        <taxon>Basidiomycota</taxon>
        <taxon>Agaricomycotina</taxon>
        <taxon>Tremellomycetes</taxon>
        <taxon>Filobasidiales</taxon>
        <taxon>Filobasidiaceae</taxon>
        <taxon>Naganishia</taxon>
    </lineage>
</organism>
<evidence type="ECO:0000313" key="1">
    <source>
        <dbReference type="EMBL" id="KAJ9096195.1"/>
    </source>
</evidence>
<proteinExistence type="predicted"/>